<name>A0A844M1H8_9GAMM</name>
<dbReference type="Pfam" id="PF11146">
    <property type="entry name" value="DUF2905"/>
    <property type="match status" value="1"/>
</dbReference>
<dbReference type="InterPro" id="IPR021320">
    <property type="entry name" value="DUF2905"/>
</dbReference>
<evidence type="ECO:0000256" key="1">
    <source>
        <dbReference type="SAM" id="Phobius"/>
    </source>
</evidence>
<evidence type="ECO:0000313" key="2">
    <source>
        <dbReference type="EMBL" id="MUG32811.1"/>
    </source>
</evidence>
<dbReference type="AlphaFoldDB" id="A0A844M1H8"/>
<comment type="caution">
    <text evidence="2">The sequence shown here is derived from an EMBL/GenBank/DDBJ whole genome shotgun (WGS) entry which is preliminary data.</text>
</comment>
<keyword evidence="1" id="KW-0472">Membrane</keyword>
<dbReference type="EMBL" id="WFKQ01000007">
    <property type="protein sequence ID" value="MUG32811.1"/>
    <property type="molecule type" value="Genomic_DNA"/>
</dbReference>
<protein>
    <submittedName>
        <fullName evidence="2">DUF2905 family protein</fullName>
    </submittedName>
</protein>
<keyword evidence="1" id="KW-0812">Transmembrane</keyword>
<feature type="transmembrane region" description="Helical" evidence="1">
    <location>
        <begin position="45"/>
        <end position="66"/>
    </location>
</feature>
<feature type="transmembrane region" description="Helical" evidence="1">
    <location>
        <begin position="5"/>
        <end position="25"/>
    </location>
</feature>
<dbReference type="Proteomes" id="UP000442109">
    <property type="component" value="Unassembled WGS sequence"/>
</dbReference>
<dbReference type="PANTHER" id="PTHR36443:SF1">
    <property type="entry name" value="BSR5223 PROTEIN"/>
    <property type="match status" value="1"/>
</dbReference>
<accession>A0A844M1H8</accession>
<sequence>MGKVFITIGLIIVIIGIVLTLFPNALSWFGKLPGDIRYESGNTRIYFPIVTMIVVSVVLSLLLSIFRR</sequence>
<keyword evidence="3" id="KW-1185">Reference proteome</keyword>
<reference evidence="2 3" key="1">
    <citation type="journal article" date="2019" name="PLoS ONE">
        <title>Pup mortality in New Zealand sea lions (Phocarctos hookeri) at Enderby Island, Auckland Islands, 2013-18.</title>
        <authorList>
            <person name="Michael S.A."/>
            <person name="Hayman D.T.S."/>
            <person name="Gray R."/>
            <person name="Zhang J."/>
            <person name="Rogers L."/>
            <person name="Roe W.D."/>
        </authorList>
    </citation>
    <scope>NUCLEOTIDE SEQUENCE [LARGE SCALE GENOMIC DNA]</scope>
    <source>
        <strain evidence="2 3">SM868</strain>
    </source>
</reference>
<proteinExistence type="predicted"/>
<gene>
    <name evidence="2" type="ORF">GB996_08365</name>
</gene>
<organism evidence="2 3">
    <name type="scientific">Psychrobacter sanguinis</name>
    <dbReference type="NCBI Taxonomy" id="861445"/>
    <lineage>
        <taxon>Bacteria</taxon>
        <taxon>Pseudomonadati</taxon>
        <taxon>Pseudomonadota</taxon>
        <taxon>Gammaproteobacteria</taxon>
        <taxon>Moraxellales</taxon>
        <taxon>Moraxellaceae</taxon>
        <taxon>Psychrobacter</taxon>
    </lineage>
</organism>
<dbReference type="PANTHER" id="PTHR36443">
    <property type="entry name" value="BSR5223 PROTEIN"/>
    <property type="match status" value="1"/>
</dbReference>
<keyword evidence="1" id="KW-1133">Transmembrane helix</keyword>
<evidence type="ECO:0000313" key="3">
    <source>
        <dbReference type="Proteomes" id="UP000442109"/>
    </source>
</evidence>
<dbReference type="OrthoDB" id="9811610at2"/>